<evidence type="ECO:0000256" key="3">
    <source>
        <dbReference type="ARBA" id="ARBA00012560"/>
    </source>
</evidence>
<dbReference type="InterPro" id="IPR003385">
    <property type="entry name" value="Glyco_hydro_77"/>
</dbReference>
<sequence>MDHIAQLLYLYGIGYEYHKYTGDHVIFDHQTRLSALKECGVNTDDIDEVNALNFALDIAKWLTPIEAITLTKEAQPKLTLRLEACSSLSELTISIPALNYHFVCECNNLSEVGDYVYQGTRYVALSVAIAPVVVGYHQAKVTINGQCYETELWVTPEHCYDPISDNKKLLGISVQLYSLKPENSKLSADFFELKELIVLAAGEGVDYILLNPLHLLFVEQPEKASPYSPNDRRLLHPFYISIELLCERFNVDKNVFFKQSNIDKSDRNHSYLDMSRCMNDKLAKLHSLWQYLQNQRNDWDADFKQFCQRKKEELSGFTDDEFARFLQWVAFEQLAHCQLVALEHGMAIGLINDLAVGCADGSSEYESNRSLYAEHARVGAPPDPWAEQGQNWGLPALNPVKLKAERFEFFKQLIRANISGVGGLRIDHVMGLRRLWWCFVSGESQSGCYVYYPFEYLLAILKIESALHKVMVIGEDLGVVPTEIKLAMAESHIYSNILFYFEKDHDDQFLAVEHYKKNALLMVANHDVPPFFGWWEHDDLRLKKQYQLLDEQQTSVANAQRETERDKLCRWLSLHGVRGIDLKSEAALVYPALIKVLAQSPAKMLTLQLDDLDCQRLPVNIPGTDKEYPNWRRQLTQTSTEIIAKSQMLIRDAVTSRNL</sequence>
<keyword evidence="5 10" id="KW-0328">Glycosyltransferase</keyword>
<evidence type="ECO:0000256" key="4">
    <source>
        <dbReference type="ARBA" id="ARBA00020295"/>
    </source>
</evidence>
<comment type="similarity">
    <text evidence="2 10">Belongs to the disproportionating enzyme family.</text>
</comment>
<dbReference type="EC" id="2.4.1.25" evidence="3 10"/>
<comment type="caution">
    <text evidence="11">The sequence shown here is derived from an EMBL/GenBank/DDBJ whole genome shotgun (WGS) entry which is preliminary data.</text>
</comment>
<dbReference type="RefSeq" id="WP_147389990.1">
    <property type="nucleotide sequence ID" value="NZ_AQHF01000034.1"/>
</dbReference>
<organism evidence="11 12">
    <name type="scientific">Pseudoalteromonas peptidolytica F12-50-A1</name>
    <dbReference type="NCBI Taxonomy" id="1315280"/>
    <lineage>
        <taxon>Bacteria</taxon>
        <taxon>Pseudomonadati</taxon>
        <taxon>Pseudomonadota</taxon>
        <taxon>Gammaproteobacteria</taxon>
        <taxon>Alteromonadales</taxon>
        <taxon>Pseudoalteromonadaceae</taxon>
        <taxon>Pseudoalteromonas</taxon>
    </lineage>
</organism>
<dbReference type="SUPFAM" id="SSF51445">
    <property type="entry name" value="(Trans)glycosidases"/>
    <property type="match status" value="1"/>
</dbReference>
<keyword evidence="6 10" id="KW-0808">Transferase</keyword>
<protein>
    <recommendedName>
        <fullName evidence="4 10">4-alpha-glucanotransferase</fullName>
        <ecNumber evidence="3 10">2.4.1.25</ecNumber>
    </recommendedName>
    <alternativeName>
        <fullName evidence="8 10">Amylomaltase</fullName>
    </alternativeName>
    <alternativeName>
        <fullName evidence="9 10">Disproportionating enzyme</fullName>
    </alternativeName>
</protein>
<proteinExistence type="inferred from homology"/>
<dbReference type="AlphaFoldDB" id="A0A8I0MZA9"/>
<evidence type="ECO:0000256" key="5">
    <source>
        <dbReference type="ARBA" id="ARBA00022676"/>
    </source>
</evidence>
<dbReference type="Pfam" id="PF02446">
    <property type="entry name" value="Glyco_hydro_77"/>
    <property type="match status" value="2"/>
</dbReference>
<dbReference type="GO" id="GO:0004134">
    <property type="term" value="F:4-alpha-glucanotransferase activity"/>
    <property type="evidence" value="ECO:0007669"/>
    <property type="project" value="UniProtKB-EC"/>
</dbReference>
<evidence type="ECO:0000256" key="8">
    <source>
        <dbReference type="ARBA" id="ARBA00031423"/>
    </source>
</evidence>
<evidence type="ECO:0000256" key="1">
    <source>
        <dbReference type="ARBA" id="ARBA00000439"/>
    </source>
</evidence>
<dbReference type="EMBL" id="AQHF01000034">
    <property type="protein sequence ID" value="MBE0348695.1"/>
    <property type="molecule type" value="Genomic_DNA"/>
</dbReference>
<evidence type="ECO:0000256" key="10">
    <source>
        <dbReference type="RuleBase" id="RU361207"/>
    </source>
</evidence>
<keyword evidence="7 10" id="KW-0119">Carbohydrate metabolism</keyword>
<evidence type="ECO:0000256" key="6">
    <source>
        <dbReference type="ARBA" id="ARBA00022679"/>
    </source>
</evidence>
<dbReference type="PANTHER" id="PTHR32438">
    <property type="entry name" value="4-ALPHA-GLUCANOTRANSFERASE DPE1, CHLOROPLASTIC/AMYLOPLASTIC"/>
    <property type="match status" value="1"/>
</dbReference>
<dbReference type="GO" id="GO:0005975">
    <property type="term" value="P:carbohydrate metabolic process"/>
    <property type="evidence" value="ECO:0007669"/>
    <property type="project" value="InterPro"/>
</dbReference>
<evidence type="ECO:0000256" key="7">
    <source>
        <dbReference type="ARBA" id="ARBA00023277"/>
    </source>
</evidence>
<keyword evidence="12" id="KW-1185">Reference proteome</keyword>
<dbReference type="Gene3D" id="3.20.20.80">
    <property type="entry name" value="Glycosidases"/>
    <property type="match status" value="2"/>
</dbReference>
<evidence type="ECO:0000313" key="12">
    <source>
        <dbReference type="Proteomes" id="UP000660708"/>
    </source>
</evidence>
<gene>
    <name evidence="11" type="primary">malQ</name>
    <name evidence="11" type="ORF">PPEP_b0502</name>
</gene>
<reference evidence="11 12" key="1">
    <citation type="submission" date="2015-06" db="EMBL/GenBank/DDBJ databases">
        <title>Genome sequence of Pseudoalteromonas peptidolytica.</title>
        <authorList>
            <person name="Xie B.-B."/>
            <person name="Rong J.-C."/>
            <person name="Qin Q.-L."/>
            <person name="Zhang Y.-Z."/>
        </authorList>
    </citation>
    <scope>NUCLEOTIDE SEQUENCE [LARGE SCALE GENOMIC DNA]</scope>
    <source>
        <strain evidence="11 12">F12-50-A1</strain>
    </source>
</reference>
<evidence type="ECO:0000256" key="9">
    <source>
        <dbReference type="ARBA" id="ARBA00031501"/>
    </source>
</evidence>
<evidence type="ECO:0000256" key="2">
    <source>
        <dbReference type="ARBA" id="ARBA00005684"/>
    </source>
</evidence>
<dbReference type="InterPro" id="IPR017853">
    <property type="entry name" value="GH"/>
</dbReference>
<dbReference type="NCBIfam" id="TIGR00217">
    <property type="entry name" value="malQ"/>
    <property type="match status" value="1"/>
</dbReference>
<evidence type="ECO:0000313" key="11">
    <source>
        <dbReference type="EMBL" id="MBE0348695.1"/>
    </source>
</evidence>
<dbReference type="Proteomes" id="UP000660708">
    <property type="component" value="Unassembled WGS sequence"/>
</dbReference>
<accession>A0A8I0MZA9</accession>
<dbReference type="PANTHER" id="PTHR32438:SF5">
    <property type="entry name" value="4-ALPHA-GLUCANOTRANSFERASE DPE1, CHLOROPLASTIC_AMYLOPLASTIC"/>
    <property type="match status" value="1"/>
</dbReference>
<comment type="catalytic activity">
    <reaction evidence="1 10">
        <text>Transfers a segment of a (1-&gt;4)-alpha-D-glucan to a new position in an acceptor, which may be glucose or a (1-&gt;4)-alpha-D-glucan.</text>
        <dbReference type="EC" id="2.4.1.25"/>
    </reaction>
</comment>
<name>A0A8I0MZA9_9GAMM</name>